<dbReference type="GO" id="GO:0016831">
    <property type="term" value="F:carboxy-lyase activity"/>
    <property type="evidence" value="ECO:0007669"/>
    <property type="project" value="InterPro"/>
</dbReference>
<proteinExistence type="predicted"/>
<comment type="caution">
    <text evidence="3">The sequence shown here is derived from an EMBL/GenBank/DDBJ whole genome shotgun (WGS) entry which is preliminary data.</text>
</comment>
<gene>
    <name evidence="3" type="ORF">DWV29_05915</name>
</gene>
<keyword evidence="1" id="KW-0456">Lyase</keyword>
<dbReference type="SUPFAM" id="SSF51556">
    <property type="entry name" value="Metallo-dependent hydrolases"/>
    <property type="match status" value="1"/>
</dbReference>
<dbReference type="EMBL" id="QSBM01000003">
    <property type="protein sequence ID" value="RGX31414.1"/>
    <property type="molecule type" value="Genomic_DNA"/>
</dbReference>
<dbReference type="PANTHER" id="PTHR21240:SF28">
    <property type="entry name" value="ISO-OROTATE DECARBOXYLASE (EUROFUNG)"/>
    <property type="match status" value="1"/>
</dbReference>
<dbReference type="InterPro" id="IPR032466">
    <property type="entry name" value="Metal_Hydrolase"/>
</dbReference>
<dbReference type="GO" id="GO:0005737">
    <property type="term" value="C:cytoplasm"/>
    <property type="evidence" value="ECO:0007669"/>
    <property type="project" value="TreeGrafter"/>
</dbReference>
<dbReference type="AlphaFoldDB" id="A0A413FJ15"/>
<evidence type="ECO:0000313" key="3">
    <source>
        <dbReference type="EMBL" id="RGX31414.1"/>
    </source>
</evidence>
<dbReference type="GO" id="GO:0016787">
    <property type="term" value="F:hydrolase activity"/>
    <property type="evidence" value="ECO:0007669"/>
    <property type="project" value="UniProtKB-KW"/>
</dbReference>
<dbReference type="Gene3D" id="3.20.20.140">
    <property type="entry name" value="Metal-dependent hydrolases"/>
    <property type="match status" value="1"/>
</dbReference>
<reference evidence="3 4" key="1">
    <citation type="submission" date="2018-08" db="EMBL/GenBank/DDBJ databases">
        <title>A genome reference for cultivated species of the human gut microbiota.</title>
        <authorList>
            <person name="Zou Y."/>
            <person name="Xue W."/>
            <person name="Luo G."/>
        </authorList>
    </citation>
    <scope>NUCLEOTIDE SEQUENCE [LARGE SCALE GENOMIC DNA]</scope>
    <source>
        <strain evidence="3 4">AF04-15</strain>
    </source>
</reference>
<dbReference type="Pfam" id="PF04909">
    <property type="entry name" value="Amidohydro_2"/>
    <property type="match status" value="1"/>
</dbReference>
<evidence type="ECO:0000313" key="4">
    <source>
        <dbReference type="Proteomes" id="UP000283880"/>
    </source>
</evidence>
<dbReference type="PANTHER" id="PTHR21240">
    <property type="entry name" value="2-AMINO-3-CARBOXYLMUCONATE-6-SEMIALDEHYDE DECARBOXYLASE"/>
    <property type="match status" value="1"/>
</dbReference>
<dbReference type="InterPro" id="IPR032465">
    <property type="entry name" value="ACMSD"/>
</dbReference>
<feature type="domain" description="Amidohydrolase-related" evidence="2">
    <location>
        <begin position="27"/>
        <end position="324"/>
    </location>
</feature>
<organism evidence="3 4">
    <name type="scientific">Enterocloster asparagiformis</name>
    <dbReference type="NCBI Taxonomy" id="333367"/>
    <lineage>
        <taxon>Bacteria</taxon>
        <taxon>Bacillati</taxon>
        <taxon>Bacillota</taxon>
        <taxon>Clostridia</taxon>
        <taxon>Lachnospirales</taxon>
        <taxon>Lachnospiraceae</taxon>
        <taxon>Enterocloster</taxon>
    </lineage>
</organism>
<name>A0A413FJ15_9FIRM</name>
<accession>A0A413FJ15</accession>
<protein>
    <submittedName>
        <fullName evidence="3">Amidohydrolase</fullName>
    </submittedName>
</protein>
<evidence type="ECO:0000256" key="1">
    <source>
        <dbReference type="ARBA" id="ARBA00023239"/>
    </source>
</evidence>
<dbReference type="GO" id="GO:0019748">
    <property type="term" value="P:secondary metabolic process"/>
    <property type="evidence" value="ECO:0007669"/>
    <property type="project" value="TreeGrafter"/>
</dbReference>
<dbReference type="Proteomes" id="UP000283880">
    <property type="component" value="Unassembled WGS sequence"/>
</dbReference>
<keyword evidence="3" id="KW-0378">Hydrolase</keyword>
<evidence type="ECO:0000259" key="2">
    <source>
        <dbReference type="Pfam" id="PF04909"/>
    </source>
</evidence>
<sequence length="335" mass="38406">MCAVIPAQTLYRTKKYQEVSNMHRRRIDGHVHLIPKREPGWIDPITQYRHDAYGMLRTPLGDRRRLPPYMADSAFEAGTLMEVMEEYGVEKAVLMARLESGVPEAALDAVKRYPGRIAGAVCVEIRREGEAQLQEWHSRGIGIVKFEMRGLNELYGKLEICDPAMMRLFGKAEELGMIVVIDPGPVAFPSYSPEQISTVLHTYPALKLVICHMGLPFYGLREHAGLYEKWRAMIGLGSCSRVWFDVTAMPDLFEEEGYPYSEALTYFKELLDICGPDRVIWGTDIPGTFRRATYSQMIEVFERCDFLDGQDKDKLFYENANQLYFNGENESEFTR</sequence>
<dbReference type="InterPro" id="IPR006680">
    <property type="entry name" value="Amidohydro-rel"/>
</dbReference>